<proteinExistence type="predicted"/>
<evidence type="ECO:0000313" key="4">
    <source>
        <dbReference type="Proteomes" id="UP001494902"/>
    </source>
</evidence>
<evidence type="ECO:0000259" key="2">
    <source>
        <dbReference type="PROSITE" id="PS01124"/>
    </source>
</evidence>
<dbReference type="PANTHER" id="PTHR47894:SF4">
    <property type="entry name" value="HTH-TYPE TRANSCRIPTIONAL REGULATOR GADX"/>
    <property type="match status" value="1"/>
</dbReference>
<dbReference type="InterPro" id="IPR032687">
    <property type="entry name" value="AraC-type_N"/>
</dbReference>
<accession>A0ABV1KHK4</accession>
<gene>
    <name evidence="3" type="ORF">WIS52_25970</name>
</gene>
<feature type="domain" description="HTH araC/xylS-type" evidence="2">
    <location>
        <begin position="254"/>
        <end position="333"/>
    </location>
</feature>
<dbReference type="PANTHER" id="PTHR47894">
    <property type="entry name" value="HTH-TYPE TRANSCRIPTIONAL REGULATOR GADX"/>
    <property type="match status" value="1"/>
</dbReference>
<dbReference type="Gene3D" id="1.10.10.60">
    <property type="entry name" value="Homeodomain-like"/>
    <property type="match status" value="1"/>
</dbReference>
<dbReference type="EMBL" id="JBEDNQ010000012">
    <property type="protein sequence ID" value="MEQ3553936.1"/>
    <property type="molecule type" value="Genomic_DNA"/>
</dbReference>
<reference evidence="3 4" key="1">
    <citation type="submission" date="2024-03" db="EMBL/GenBank/DDBJ databases">
        <title>Draft genome sequence of Pseudonocardia nematodicida JCM 31783.</title>
        <authorList>
            <person name="Butdee W."/>
            <person name="Duangmal K."/>
        </authorList>
    </citation>
    <scope>NUCLEOTIDE SEQUENCE [LARGE SCALE GENOMIC DNA]</scope>
    <source>
        <strain evidence="3 4">JCM 31783</strain>
    </source>
</reference>
<evidence type="ECO:0000256" key="1">
    <source>
        <dbReference type="ARBA" id="ARBA00023125"/>
    </source>
</evidence>
<dbReference type="InterPro" id="IPR018060">
    <property type="entry name" value="HTH_AraC"/>
</dbReference>
<dbReference type="PROSITE" id="PS01124">
    <property type="entry name" value="HTH_ARAC_FAMILY_2"/>
    <property type="match status" value="1"/>
</dbReference>
<organism evidence="3 4">
    <name type="scientific">Pseudonocardia nematodicida</name>
    <dbReference type="NCBI Taxonomy" id="1206997"/>
    <lineage>
        <taxon>Bacteria</taxon>
        <taxon>Bacillati</taxon>
        <taxon>Actinomycetota</taxon>
        <taxon>Actinomycetes</taxon>
        <taxon>Pseudonocardiales</taxon>
        <taxon>Pseudonocardiaceae</taxon>
        <taxon>Pseudonocardia</taxon>
    </lineage>
</organism>
<comment type="caution">
    <text evidence="3">The sequence shown here is derived from an EMBL/GenBank/DDBJ whole genome shotgun (WGS) entry which is preliminary data.</text>
</comment>
<dbReference type="SMART" id="SM00342">
    <property type="entry name" value="HTH_ARAC"/>
    <property type="match status" value="1"/>
</dbReference>
<keyword evidence="1" id="KW-0238">DNA-binding</keyword>
<keyword evidence="4" id="KW-1185">Reference proteome</keyword>
<dbReference type="Pfam" id="PF12625">
    <property type="entry name" value="Arabinose_bd"/>
    <property type="match status" value="1"/>
</dbReference>
<protein>
    <submittedName>
        <fullName evidence="3">AraC family transcriptional regulator ligand-binding domain-containing protein</fullName>
    </submittedName>
</protein>
<evidence type="ECO:0000313" key="3">
    <source>
        <dbReference type="EMBL" id="MEQ3553936.1"/>
    </source>
</evidence>
<sequence length="333" mass="35336">MFVPSRTPGLPSGDDDLPSDAMGSVLRAAALRGLPELVADLGGDAAELFARATVPLGALDNDEALIDGRAAARLLSAVAADLACPDLGLRLSTRQDIGVLGPLSIAVQNSATFGDGLDIAVRFLFAHSSGSSVAQVPDAEAGVTALRYANREIDPLPPQVVDYALSLFHRVLVRLSGGSYGLRSVHLPHPPLTSVDVYTDHFGAQVRFAQPSALLRVPTPLLGTSVPGADPVLREVAMGYVGDRFTEPRRTTSGQVRTVLARSLGSAPLDLDAVARRLTVNPRTLQRRLAAESTTFDALLDEARRDVAQRLLTETDLPLSQVSQMVGSRRSRR</sequence>
<dbReference type="Proteomes" id="UP001494902">
    <property type="component" value="Unassembled WGS sequence"/>
</dbReference>
<name>A0ABV1KHK4_9PSEU</name>